<dbReference type="AlphaFoldDB" id="A0A8H7B240"/>
<feature type="region of interest" description="Disordered" evidence="1">
    <location>
        <begin position="1"/>
        <end position="32"/>
    </location>
</feature>
<sequence length="97" mass="11012">MLSANSNHGLAPSSSREQRSSMRNSSKNQPYCEEARELDLTEVGAWCHLDQLQTTNDDPHRSRLYQVLEPELRGAVGELQCVCKRLQSIIDGLERRT</sequence>
<dbReference type="EMBL" id="JAAABM010000012">
    <property type="protein sequence ID" value="KAF7673535.1"/>
    <property type="molecule type" value="Genomic_DNA"/>
</dbReference>
<evidence type="ECO:0000256" key="1">
    <source>
        <dbReference type="SAM" id="MobiDB-lite"/>
    </source>
</evidence>
<reference evidence="2" key="1">
    <citation type="submission" date="2020-01" db="EMBL/GenBank/DDBJ databases">
        <authorList>
            <person name="Feng Z.H.Z."/>
        </authorList>
    </citation>
    <scope>NUCLEOTIDE SEQUENCE</scope>
    <source>
        <strain evidence="2">CBS107.38</strain>
    </source>
</reference>
<organism evidence="2 3">
    <name type="scientific">Alternaria burnsii</name>
    <dbReference type="NCBI Taxonomy" id="1187904"/>
    <lineage>
        <taxon>Eukaryota</taxon>
        <taxon>Fungi</taxon>
        <taxon>Dikarya</taxon>
        <taxon>Ascomycota</taxon>
        <taxon>Pezizomycotina</taxon>
        <taxon>Dothideomycetes</taxon>
        <taxon>Pleosporomycetidae</taxon>
        <taxon>Pleosporales</taxon>
        <taxon>Pleosporineae</taxon>
        <taxon>Pleosporaceae</taxon>
        <taxon>Alternaria</taxon>
        <taxon>Alternaria sect. Alternaria</taxon>
    </lineage>
</organism>
<proteinExistence type="predicted"/>
<gene>
    <name evidence="2" type="ORF">GT037_008150</name>
</gene>
<evidence type="ECO:0000313" key="2">
    <source>
        <dbReference type="EMBL" id="KAF7673535.1"/>
    </source>
</evidence>
<dbReference type="Proteomes" id="UP000596902">
    <property type="component" value="Unassembled WGS sequence"/>
</dbReference>
<dbReference type="GeneID" id="62206375"/>
<evidence type="ECO:0000313" key="3">
    <source>
        <dbReference type="Proteomes" id="UP000596902"/>
    </source>
</evidence>
<comment type="caution">
    <text evidence="2">The sequence shown here is derived from an EMBL/GenBank/DDBJ whole genome shotgun (WGS) entry which is preliminary data.</text>
</comment>
<dbReference type="RefSeq" id="XP_038783862.1">
    <property type="nucleotide sequence ID" value="XM_038933197.1"/>
</dbReference>
<keyword evidence="3" id="KW-1185">Reference proteome</keyword>
<feature type="compositionally biased region" description="Polar residues" evidence="1">
    <location>
        <begin position="1"/>
        <end position="29"/>
    </location>
</feature>
<accession>A0A8H7B240</accession>
<protein>
    <submittedName>
        <fullName evidence="2">Uncharacterized protein</fullName>
    </submittedName>
</protein>
<reference evidence="2" key="2">
    <citation type="submission" date="2020-08" db="EMBL/GenBank/DDBJ databases">
        <title>Draft Genome Sequence of Cumin Blight Pathogen Alternaria burnsii.</title>
        <authorList>
            <person name="Feng Z."/>
        </authorList>
    </citation>
    <scope>NUCLEOTIDE SEQUENCE</scope>
    <source>
        <strain evidence="2">CBS107.38</strain>
    </source>
</reference>
<name>A0A8H7B240_9PLEO</name>